<dbReference type="InterPro" id="IPR057666">
    <property type="entry name" value="DrpA_SLOG"/>
</dbReference>
<dbReference type="Gene3D" id="3.40.50.450">
    <property type="match status" value="1"/>
</dbReference>
<name>S0L5D3_9ENTE</name>
<comment type="caution">
    <text evidence="3">The sequence shown here is derived from an EMBL/GenBank/DDBJ whole genome shotgun (WGS) entry which is preliminary data.</text>
</comment>
<dbReference type="EMBL" id="ASWO01000005">
    <property type="protein sequence ID" value="EOT84066.1"/>
    <property type="molecule type" value="Genomic_DNA"/>
</dbReference>
<dbReference type="OrthoDB" id="9785707at2"/>
<sequence length="295" mass="33176">MEKFKKLTSISQLLLRLTYSKGIGIVGKWKILMHLIETNTSQLSVSELSQIAQLHRTRIDFMTSFSALTSEIMEEKLKMEQFITYFDPMYPEQLRQISSPPLVLFYRGDITLLDAKKIIGIVGARQATSYAYKVIRTFIPELIKEEIVTISGLAKGVDWCAHDQTLRHTGKTIGVVACGLDYCYPKESISLFNEMCRHHLVLSEHPIGTKPKRHHFPMRNRVIAGIADGVCVVEAKQRSGALITAQLALEYGRDVFAVPGDILSGQSQGCHELILDGAICTTNAQKIINETQFYR</sequence>
<organism evidence="3 4">
    <name type="scientific">Enterococcus sulfureus ATCC 49903</name>
    <dbReference type="NCBI Taxonomy" id="1140003"/>
    <lineage>
        <taxon>Bacteria</taxon>
        <taxon>Bacillati</taxon>
        <taxon>Bacillota</taxon>
        <taxon>Bacilli</taxon>
        <taxon>Lactobacillales</taxon>
        <taxon>Enterococcaceae</taxon>
        <taxon>Enterococcus</taxon>
    </lineage>
</organism>
<dbReference type="InterPro" id="IPR003488">
    <property type="entry name" value="DprA"/>
</dbReference>
<dbReference type="Pfam" id="PF02481">
    <property type="entry name" value="DNA_processg_A"/>
    <property type="match status" value="1"/>
</dbReference>
<protein>
    <submittedName>
        <fullName evidence="3">DNA protecting protein DprA</fullName>
    </submittedName>
</protein>
<dbReference type="RefSeq" id="WP_016185339.1">
    <property type="nucleotide sequence ID" value="NZ_ASWO01000005.1"/>
</dbReference>
<gene>
    <name evidence="3" type="ORF">I573_01792</name>
</gene>
<evidence type="ECO:0000259" key="2">
    <source>
        <dbReference type="Pfam" id="PF02481"/>
    </source>
</evidence>
<feature type="domain" description="Smf/DprA SLOG" evidence="2">
    <location>
        <begin position="81"/>
        <end position="291"/>
    </location>
</feature>
<dbReference type="eggNOG" id="COG0758">
    <property type="taxonomic scope" value="Bacteria"/>
</dbReference>
<keyword evidence="4" id="KW-1185">Reference proteome</keyword>
<reference evidence="3 4" key="1">
    <citation type="submission" date="2013-03" db="EMBL/GenBank/DDBJ databases">
        <title>The Genome Sequence of Enterococcus sulfureus ATCC_49903 (PacBio/Illumina hybrid assembly).</title>
        <authorList>
            <consortium name="The Broad Institute Genomics Platform"/>
            <consortium name="The Broad Institute Genome Sequencing Center for Infectious Disease"/>
            <person name="Earl A."/>
            <person name="Russ C."/>
            <person name="Gilmore M."/>
            <person name="Surin D."/>
            <person name="Walker B."/>
            <person name="Young S."/>
            <person name="Zeng Q."/>
            <person name="Gargeya S."/>
            <person name="Fitzgerald M."/>
            <person name="Haas B."/>
            <person name="Abouelleil A."/>
            <person name="Allen A.W."/>
            <person name="Alvarado L."/>
            <person name="Arachchi H.M."/>
            <person name="Berlin A.M."/>
            <person name="Chapman S.B."/>
            <person name="Gainer-Dewar J."/>
            <person name="Goldberg J."/>
            <person name="Griggs A."/>
            <person name="Gujja S."/>
            <person name="Hansen M."/>
            <person name="Howarth C."/>
            <person name="Imamovic A."/>
            <person name="Ireland A."/>
            <person name="Larimer J."/>
            <person name="McCowan C."/>
            <person name="Murphy C."/>
            <person name="Pearson M."/>
            <person name="Poon T.W."/>
            <person name="Priest M."/>
            <person name="Roberts A."/>
            <person name="Saif S."/>
            <person name="Shea T."/>
            <person name="Sisk P."/>
            <person name="Sykes S."/>
            <person name="Wortman J."/>
            <person name="Nusbaum C."/>
            <person name="Birren B."/>
        </authorList>
    </citation>
    <scope>NUCLEOTIDE SEQUENCE [LARGE SCALE GENOMIC DNA]</scope>
    <source>
        <strain evidence="3 4">ATCC 49903</strain>
    </source>
</reference>
<evidence type="ECO:0000256" key="1">
    <source>
        <dbReference type="ARBA" id="ARBA00006525"/>
    </source>
</evidence>
<dbReference type="GO" id="GO:0009294">
    <property type="term" value="P:DNA-mediated transformation"/>
    <property type="evidence" value="ECO:0007669"/>
    <property type="project" value="InterPro"/>
</dbReference>
<dbReference type="Proteomes" id="UP000015961">
    <property type="component" value="Unassembled WGS sequence"/>
</dbReference>
<dbReference type="PANTHER" id="PTHR43022:SF1">
    <property type="entry name" value="PROTEIN SMF"/>
    <property type="match status" value="1"/>
</dbReference>
<comment type="similarity">
    <text evidence="1">Belongs to the DprA/Smf family.</text>
</comment>
<dbReference type="STRING" id="1140003.OMY_00886"/>
<dbReference type="PANTHER" id="PTHR43022">
    <property type="entry name" value="PROTEIN SMF"/>
    <property type="match status" value="1"/>
</dbReference>
<dbReference type="PATRIC" id="fig|1140003.3.peg.843"/>
<dbReference type="SUPFAM" id="SSF102405">
    <property type="entry name" value="MCP/YpsA-like"/>
    <property type="match status" value="1"/>
</dbReference>
<evidence type="ECO:0000313" key="4">
    <source>
        <dbReference type="Proteomes" id="UP000015961"/>
    </source>
</evidence>
<evidence type="ECO:0000313" key="3">
    <source>
        <dbReference type="EMBL" id="EOT84066.1"/>
    </source>
</evidence>
<dbReference type="AlphaFoldDB" id="S0L5D3"/>
<dbReference type="NCBIfam" id="TIGR00732">
    <property type="entry name" value="dprA"/>
    <property type="match status" value="1"/>
</dbReference>
<accession>S0L5D3</accession>
<proteinExistence type="inferred from homology"/>